<evidence type="ECO:0000313" key="2">
    <source>
        <dbReference type="Proteomes" id="UP001497680"/>
    </source>
</evidence>
<dbReference type="Proteomes" id="UP001497680">
    <property type="component" value="Unassembled WGS sequence"/>
</dbReference>
<protein>
    <submittedName>
        <fullName evidence="1">Uncharacterized protein</fullName>
    </submittedName>
</protein>
<sequence>MASTQSNYSCAGISYSTSTGAAIPSNNTVGIATYRPTTSYTNGSVEDEYIWKLMQGCCSPNAVAKLPDDCVLWCDLPPLYVDDHEGFFDCVDRKNLSYGITTVRNATGTSDGGSGAAVMTGGRPSVMGMGVLALMVGWFCLLA</sequence>
<keyword evidence="2" id="KW-1185">Reference proteome</keyword>
<gene>
    <name evidence="1" type="ORF">F4821DRAFT_239404</name>
</gene>
<accession>A0ACC0CZN0</accession>
<proteinExistence type="predicted"/>
<reference evidence="1 2" key="1">
    <citation type="journal article" date="2022" name="New Phytol.">
        <title>Ecological generalism drives hyperdiversity of secondary metabolite gene clusters in xylarialean endophytes.</title>
        <authorList>
            <person name="Franco M.E.E."/>
            <person name="Wisecaver J.H."/>
            <person name="Arnold A.E."/>
            <person name="Ju Y.M."/>
            <person name="Slot J.C."/>
            <person name="Ahrendt S."/>
            <person name="Moore L.P."/>
            <person name="Eastman K.E."/>
            <person name="Scott K."/>
            <person name="Konkel Z."/>
            <person name="Mondo S.J."/>
            <person name="Kuo A."/>
            <person name="Hayes R.D."/>
            <person name="Haridas S."/>
            <person name="Andreopoulos B."/>
            <person name="Riley R."/>
            <person name="LaButti K."/>
            <person name="Pangilinan J."/>
            <person name="Lipzen A."/>
            <person name="Amirebrahimi M."/>
            <person name="Yan J."/>
            <person name="Adam C."/>
            <person name="Keymanesh K."/>
            <person name="Ng V."/>
            <person name="Louie K."/>
            <person name="Northen T."/>
            <person name="Drula E."/>
            <person name="Henrissat B."/>
            <person name="Hsieh H.M."/>
            <person name="Youens-Clark K."/>
            <person name="Lutzoni F."/>
            <person name="Miadlikowska J."/>
            <person name="Eastwood D.C."/>
            <person name="Hamelin R.C."/>
            <person name="Grigoriev I.V."/>
            <person name="U'Ren J.M."/>
        </authorList>
    </citation>
    <scope>NUCLEOTIDE SEQUENCE [LARGE SCALE GENOMIC DNA]</scope>
    <source>
        <strain evidence="1 2">ER1909</strain>
    </source>
</reference>
<name>A0ACC0CZN0_9PEZI</name>
<comment type="caution">
    <text evidence="1">The sequence shown here is derived from an EMBL/GenBank/DDBJ whole genome shotgun (WGS) entry which is preliminary data.</text>
</comment>
<organism evidence="1 2">
    <name type="scientific">Hypoxylon rubiginosum</name>
    <dbReference type="NCBI Taxonomy" id="110542"/>
    <lineage>
        <taxon>Eukaryota</taxon>
        <taxon>Fungi</taxon>
        <taxon>Dikarya</taxon>
        <taxon>Ascomycota</taxon>
        <taxon>Pezizomycotina</taxon>
        <taxon>Sordariomycetes</taxon>
        <taxon>Xylariomycetidae</taxon>
        <taxon>Xylariales</taxon>
        <taxon>Hypoxylaceae</taxon>
        <taxon>Hypoxylon</taxon>
    </lineage>
</organism>
<dbReference type="EMBL" id="MU394320">
    <property type="protein sequence ID" value="KAI6085918.1"/>
    <property type="molecule type" value="Genomic_DNA"/>
</dbReference>
<evidence type="ECO:0000313" key="1">
    <source>
        <dbReference type="EMBL" id="KAI6085918.1"/>
    </source>
</evidence>